<dbReference type="EMBL" id="GBXM01093591">
    <property type="protein sequence ID" value="JAH14986.1"/>
    <property type="molecule type" value="Transcribed_RNA"/>
</dbReference>
<evidence type="ECO:0000313" key="1">
    <source>
        <dbReference type="EMBL" id="JAH14986.1"/>
    </source>
</evidence>
<reference evidence="1" key="1">
    <citation type="submission" date="2014-11" db="EMBL/GenBank/DDBJ databases">
        <authorList>
            <person name="Amaro Gonzalez C."/>
        </authorList>
    </citation>
    <scope>NUCLEOTIDE SEQUENCE</scope>
</reference>
<accession>A0A0E9QDP1</accession>
<sequence length="29" mass="3498">MSIHSNHSIKQIYQNIETFNLFFYQSLGH</sequence>
<proteinExistence type="predicted"/>
<protein>
    <submittedName>
        <fullName evidence="1">Uncharacterized protein</fullName>
    </submittedName>
</protein>
<name>A0A0E9QDP1_ANGAN</name>
<dbReference type="AlphaFoldDB" id="A0A0E9QDP1"/>
<organism evidence="1">
    <name type="scientific">Anguilla anguilla</name>
    <name type="common">European freshwater eel</name>
    <name type="synonym">Muraena anguilla</name>
    <dbReference type="NCBI Taxonomy" id="7936"/>
    <lineage>
        <taxon>Eukaryota</taxon>
        <taxon>Metazoa</taxon>
        <taxon>Chordata</taxon>
        <taxon>Craniata</taxon>
        <taxon>Vertebrata</taxon>
        <taxon>Euteleostomi</taxon>
        <taxon>Actinopterygii</taxon>
        <taxon>Neopterygii</taxon>
        <taxon>Teleostei</taxon>
        <taxon>Anguilliformes</taxon>
        <taxon>Anguillidae</taxon>
        <taxon>Anguilla</taxon>
    </lineage>
</organism>
<reference evidence="1" key="2">
    <citation type="journal article" date="2015" name="Fish Shellfish Immunol.">
        <title>Early steps in the European eel (Anguilla anguilla)-Vibrio vulnificus interaction in the gills: Role of the RtxA13 toxin.</title>
        <authorList>
            <person name="Callol A."/>
            <person name="Pajuelo D."/>
            <person name="Ebbesson L."/>
            <person name="Teles M."/>
            <person name="MacKenzie S."/>
            <person name="Amaro C."/>
        </authorList>
    </citation>
    <scope>NUCLEOTIDE SEQUENCE</scope>
</reference>